<proteinExistence type="predicted"/>
<dbReference type="EMBL" id="KQ964262">
    <property type="protein sequence ID" value="KXJ87460.1"/>
    <property type="molecule type" value="Genomic_DNA"/>
</dbReference>
<keyword evidence="4" id="KW-1185">Reference proteome</keyword>
<evidence type="ECO:0000313" key="3">
    <source>
        <dbReference type="EMBL" id="KXJ87460.1"/>
    </source>
</evidence>
<feature type="transmembrane region" description="Helical" evidence="2">
    <location>
        <begin position="204"/>
        <end position="225"/>
    </location>
</feature>
<name>A0A136IR97_9PEZI</name>
<protein>
    <submittedName>
        <fullName evidence="3">Uncharacterized protein</fullName>
    </submittedName>
</protein>
<dbReference type="Proteomes" id="UP000070501">
    <property type="component" value="Unassembled WGS sequence"/>
</dbReference>
<evidence type="ECO:0000256" key="1">
    <source>
        <dbReference type="SAM" id="MobiDB-lite"/>
    </source>
</evidence>
<dbReference type="PANTHER" id="PTHR38848:SF3">
    <property type="entry name" value="G-PROTEIN COUPLED RECEPTORS FAMILY 3 PROFILE DOMAIN-CONTAINING PROTEIN"/>
    <property type="match status" value="1"/>
</dbReference>
<evidence type="ECO:0000313" key="4">
    <source>
        <dbReference type="Proteomes" id="UP000070501"/>
    </source>
</evidence>
<evidence type="ECO:0000256" key="2">
    <source>
        <dbReference type="SAM" id="Phobius"/>
    </source>
</evidence>
<dbReference type="PANTHER" id="PTHR38848">
    <property type="entry name" value="G-PROTEIN COUPLED RECEPTORS FAMILY 3 PROFILE DOMAIN-CONTAINING PROTEIN"/>
    <property type="match status" value="1"/>
</dbReference>
<feature type="transmembrane region" description="Helical" evidence="2">
    <location>
        <begin position="162"/>
        <end position="184"/>
    </location>
</feature>
<feature type="transmembrane region" description="Helical" evidence="2">
    <location>
        <begin position="87"/>
        <end position="110"/>
    </location>
</feature>
<dbReference type="AlphaFoldDB" id="A0A136IR97"/>
<keyword evidence="2" id="KW-0472">Membrane</keyword>
<organism evidence="3 4">
    <name type="scientific">Microdochium bolleyi</name>
    <dbReference type="NCBI Taxonomy" id="196109"/>
    <lineage>
        <taxon>Eukaryota</taxon>
        <taxon>Fungi</taxon>
        <taxon>Dikarya</taxon>
        <taxon>Ascomycota</taxon>
        <taxon>Pezizomycotina</taxon>
        <taxon>Sordariomycetes</taxon>
        <taxon>Xylariomycetidae</taxon>
        <taxon>Xylariales</taxon>
        <taxon>Microdochiaceae</taxon>
        <taxon>Microdochium</taxon>
    </lineage>
</organism>
<feature type="compositionally biased region" description="Low complexity" evidence="1">
    <location>
        <begin position="392"/>
        <end position="404"/>
    </location>
</feature>
<feature type="region of interest" description="Disordered" evidence="1">
    <location>
        <begin position="378"/>
        <end position="404"/>
    </location>
</feature>
<feature type="transmembrane region" description="Helical" evidence="2">
    <location>
        <begin position="122"/>
        <end position="141"/>
    </location>
</feature>
<dbReference type="OrthoDB" id="3210850at2759"/>
<feature type="compositionally biased region" description="Polar residues" evidence="1">
    <location>
        <begin position="378"/>
        <end position="391"/>
    </location>
</feature>
<sequence length="695" mass="74684">MAESAGGTLVPRMRDSTEPLAGTIASIIITILTATILASLITQRILGIKEWRALPPVAWMGRNDGFALPRGSPQERRLTLATRGGSTVVFAIFFDSWLFVFVTGILKFGLGLGTSYGICQGAILLCLVCYVTTKILIYIFLVEKAYIIRQSSVPKPRLKSKLYIFNFFGMLGIYVIVSVLNFVFRITRLHEGACIIGMQRVAMIPLITFDLIVNVYLTILFLLPLRNLHKIRHIQRNPANERLRTVAFRTFIGAVATTISSIVNLSVLMALDGEPGWVCLMCCNVDIAFSAIMVHWVTSKDKTVPFSPSATSAYAKGGVTSAYQVDSEHGGPGGDPSARVGSGGSGINPMAVINGQCLHECRPGTGCYSTGSAMSTPTSPTFGASITGQRQSNNNNNNNNNNNSSKKAAEAIAMYHYHHHRHMNGGSSNRYPFTKAASVTGGTLENSRAPDSSRYSEFRKYGGSSLFPEGVDWIYDDGDGEKGTGAGSSDEDCEYELVLRKKRRPRTPPILPAELDPVLTLSRKGSRKWSVAKETTLVVESKAVGEEDGVARQGGGPGSRAVFGTRTVCLGGEHHHDGKDGCQGEGGAACTGSAGGSSSVGSRLKKVAKLHSRNTSGVTSEDGEGGGKKAVSWMESPTTDSFVEGVGDEDGMWDGTQGNRAARVEPEGRPASLNSRDSYLDLRIEDFGLSQEQEH</sequence>
<feature type="region of interest" description="Disordered" evidence="1">
    <location>
        <begin position="324"/>
        <end position="344"/>
    </location>
</feature>
<keyword evidence="2" id="KW-0812">Transmembrane</keyword>
<feature type="region of interest" description="Disordered" evidence="1">
    <location>
        <begin position="610"/>
        <end position="677"/>
    </location>
</feature>
<reference evidence="4" key="1">
    <citation type="submission" date="2016-02" db="EMBL/GenBank/DDBJ databases">
        <title>Draft genome sequence of Microdochium bolleyi, a fungal endophyte of beachgrass.</title>
        <authorList>
            <consortium name="DOE Joint Genome Institute"/>
            <person name="David A.S."/>
            <person name="May G."/>
            <person name="Haridas S."/>
            <person name="Lim J."/>
            <person name="Wang M."/>
            <person name="Labutti K."/>
            <person name="Lipzen A."/>
            <person name="Barry K."/>
            <person name="Grigoriev I.V."/>
        </authorList>
    </citation>
    <scope>NUCLEOTIDE SEQUENCE [LARGE SCALE GENOMIC DNA]</scope>
    <source>
        <strain evidence="4">J235TASD1</strain>
    </source>
</reference>
<gene>
    <name evidence="3" type="ORF">Micbo1qcDRAFT_215832</name>
</gene>
<keyword evidence="2" id="KW-1133">Transmembrane helix</keyword>
<dbReference type="InParanoid" id="A0A136IR97"/>
<accession>A0A136IR97</accession>
<feature type="transmembrane region" description="Helical" evidence="2">
    <location>
        <begin position="246"/>
        <end position="269"/>
    </location>
</feature>
<feature type="transmembrane region" description="Helical" evidence="2">
    <location>
        <begin position="20"/>
        <end position="42"/>
    </location>
</feature>